<keyword evidence="8" id="KW-0966">Cell projection</keyword>
<dbReference type="OrthoDB" id="294378at2759"/>
<accession>Q4S4I8</accession>
<name>Q4S4I8_TETNG</name>
<dbReference type="SMART" id="SM00698">
    <property type="entry name" value="MORN"/>
    <property type="match status" value="5"/>
</dbReference>
<dbReference type="EMBL" id="CAAE01014738">
    <property type="protein sequence ID" value="CAG04444.1"/>
    <property type="molecule type" value="Genomic_DNA"/>
</dbReference>
<keyword evidence="3" id="KW-0963">Cytoplasm</keyword>
<dbReference type="Pfam" id="PF02493">
    <property type="entry name" value="MORN"/>
    <property type="match status" value="5"/>
</dbReference>
<comment type="subcellular location">
    <subcellularLocation>
        <location evidence="1">Cell projection</location>
        <location evidence="1">Cilium</location>
        <location evidence="1">Flagellum</location>
    </subcellularLocation>
    <subcellularLocation>
        <location evidence="2">Cytoplasm</location>
        <location evidence="2">Cytoskeleton</location>
        <location evidence="2">Cilium axoneme</location>
    </subcellularLocation>
</comment>
<feature type="compositionally biased region" description="Basic residues" evidence="9">
    <location>
        <begin position="230"/>
        <end position="240"/>
    </location>
</feature>
<dbReference type="SUPFAM" id="SSF82185">
    <property type="entry name" value="Histone H3 K4-specific methyltransferase SET7/9 N-terminal domain"/>
    <property type="match status" value="2"/>
</dbReference>
<dbReference type="Gene3D" id="2.20.110.10">
    <property type="entry name" value="Histone H3 K4-specific methyltransferase SET7/9 N-terminal domain"/>
    <property type="match status" value="2"/>
</dbReference>
<dbReference type="GO" id="GO:0031514">
    <property type="term" value="C:motile cilium"/>
    <property type="evidence" value="ECO:0007669"/>
    <property type="project" value="UniProtKB-SubCell"/>
</dbReference>
<keyword evidence="4" id="KW-0677">Repeat</keyword>
<dbReference type="PANTHER" id="PTHR46613">
    <property type="entry name" value="RADIAL SPOKE HEAD 10 HOMOLOG B-RELATED"/>
    <property type="match status" value="1"/>
</dbReference>
<evidence type="ECO:0000256" key="8">
    <source>
        <dbReference type="ARBA" id="ARBA00023273"/>
    </source>
</evidence>
<evidence type="ECO:0000256" key="9">
    <source>
        <dbReference type="SAM" id="MobiDB-lite"/>
    </source>
</evidence>
<protein>
    <submittedName>
        <fullName evidence="10">(spotted green pufferfish) hypothetical protein</fullName>
    </submittedName>
</protein>
<keyword evidence="6" id="KW-0969">Cilium</keyword>
<evidence type="ECO:0000256" key="6">
    <source>
        <dbReference type="ARBA" id="ARBA00023069"/>
    </source>
</evidence>
<dbReference type="AlphaFoldDB" id="Q4S4I8"/>
<dbReference type="GO" id="GO:0005930">
    <property type="term" value="C:axoneme"/>
    <property type="evidence" value="ECO:0007669"/>
    <property type="project" value="UniProtKB-SubCell"/>
</dbReference>
<proteinExistence type="predicted"/>
<feature type="non-terminal residue" evidence="10">
    <location>
        <position position="1"/>
    </location>
</feature>
<evidence type="ECO:0000256" key="5">
    <source>
        <dbReference type="ARBA" id="ARBA00022846"/>
    </source>
</evidence>
<evidence type="ECO:0000313" key="10">
    <source>
        <dbReference type="EMBL" id="CAG04444.1"/>
    </source>
</evidence>
<keyword evidence="7" id="KW-0206">Cytoskeleton</keyword>
<organism evidence="10">
    <name type="scientific">Tetraodon nigroviridis</name>
    <name type="common">Spotted green pufferfish</name>
    <name type="synonym">Chelonodon nigroviridis</name>
    <dbReference type="NCBI Taxonomy" id="99883"/>
    <lineage>
        <taxon>Eukaryota</taxon>
        <taxon>Metazoa</taxon>
        <taxon>Chordata</taxon>
        <taxon>Craniata</taxon>
        <taxon>Vertebrata</taxon>
        <taxon>Euteleostomi</taxon>
        <taxon>Actinopterygii</taxon>
        <taxon>Neopterygii</taxon>
        <taxon>Teleostei</taxon>
        <taxon>Neoteleostei</taxon>
        <taxon>Acanthomorphata</taxon>
        <taxon>Eupercaria</taxon>
        <taxon>Tetraodontiformes</taxon>
        <taxon>Tetradontoidea</taxon>
        <taxon>Tetraodontidae</taxon>
        <taxon>Tetraodon</taxon>
    </lineage>
</organism>
<evidence type="ECO:0000256" key="4">
    <source>
        <dbReference type="ARBA" id="ARBA00022737"/>
    </source>
</evidence>
<reference evidence="10" key="2">
    <citation type="submission" date="2004-02" db="EMBL/GenBank/DDBJ databases">
        <authorList>
            <consortium name="Genoscope"/>
            <consortium name="Whitehead Institute Centre for Genome Research"/>
        </authorList>
    </citation>
    <scope>NUCLEOTIDE SEQUENCE</scope>
</reference>
<gene>
    <name evidence="10" type="ORF">GSTENG00024162001</name>
</gene>
<evidence type="ECO:0000256" key="1">
    <source>
        <dbReference type="ARBA" id="ARBA00004230"/>
    </source>
</evidence>
<feature type="region of interest" description="Disordered" evidence="9">
    <location>
        <begin position="212"/>
        <end position="240"/>
    </location>
</feature>
<dbReference type="PANTHER" id="PTHR46613:SF1">
    <property type="entry name" value="RADIAL SPOKE HEAD 10 HOMOLOG B-RELATED"/>
    <property type="match status" value="1"/>
</dbReference>
<comment type="caution">
    <text evidence="10">The sequence shown here is derived from an EMBL/GenBank/DDBJ whole genome shotgun (WGS) entry which is preliminary data.</text>
</comment>
<dbReference type="InterPro" id="IPR003409">
    <property type="entry name" value="MORN"/>
</dbReference>
<dbReference type="KEGG" id="tng:GSTEN00024162G001"/>
<evidence type="ECO:0000256" key="3">
    <source>
        <dbReference type="ARBA" id="ARBA00022490"/>
    </source>
</evidence>
<sequence length="240" mass="27604">YEGETCEGRFHGEGLAYFEGGHMYKGWFSKGLMDGCGVFTHADGFKYEGEFVCNLPMGQGSYTWPNGCTYDGEVYNCLRHGMGTYKSLKNSVEYTGEWSLGKRHGKGAIYYNQEKTSWYKGDWVRNRKEGWGVRWYAPTFDLSVPRLYLTRLELPLREHLLWGVEEQPETRRRHNEVDEPPAAVRGRVAGRSPAWPRNSLLEHKPGGRAAFLPQQSSHGRVCAGPETRPRPRLLRQRRQL</sequence>
<evidence type="ECO:0000256" key="2">
    <source>
        <dbReference type="ARBA" id="ARBA00004430"/>
    </source>
</evidence>
<reference evidence="10" key="1">
    <citation type="journal article" date="2004" name="Nature">
        <title>Genome duplication in the teleost fish Tetraodon nigroviridis reveals the early vertebrate proto-karyotype.</title>
        <authorList>
            <person name="Jaillon O."/>
            <person name="Aury J.-M."/>
            <person name="Brunet F."/>
            <person name="Petit J.-L."/>
            <person name="Stange-Thomann N."/>
            <person name="Mauceli E."/>
            <person name="Bouneau L."/>
            <person name="Fischer C."/>
            <person name="Ozouf-Costaz C."/>
            <person name="Bernot A."/>
            <person name="Nicaud S."/>
            <person name="Jaffe D."/>
            <person name="Fisher S."/>
            <person name="Lutfalla G."/>
            <person name="Dossat C."/>
            <person name="Segurens B."/>
            <person name="Dasilva C."/>
            <person name="Salanoubat M."/>
            <person name="Levy M."/>
            <person name="Boudet N."/>
            <person name="Castellano S."/>
            <person name="Anthouard V."/>
            <person name="Jubin C."/>
            <person name="Castelli V."/>
            <person name="Katinka M."/>
            <person name="Vacherie B."/>
            <person name="Biemont C."/>
            <person name="Skalli Z."/>
            <person name="Cattolico L."/>
            <person name="Poulain J."/>
            <person name="De Berardinis V."/>
            <person name="Cruaud C."/>
            <person name="Duprat S."/>
            <person name="Brottier P."/>
            <person name="Coutanceau J.-P."/>
            <person name="Gouzy J."/>
            <person name="Parra G."/>
            <person name="Lardier G."/>
            <person name="Chapple C."/>
            <person name="McKernan K.J."/>
            <person name="McEwan P."/>
            <person name="Bosak S."/>
            <person name="Kellis M."/>
            <person name="Volff J.-N."/>
            <person name="Guigo R."/>
            <person name="Zody M.C."/>
            <person name="Mesirov J."/>
            <person name="Lindblad-Toh K."/>
            <person name="Birren B."/>
            <person name="Nusbaum C."/>
            <person name="Kahn D."/>
            <person name="Robinson-Rechavi M."/>
            <person name="Laudet V."/>
            <person name="Schachter V."/>
            <person name="Quetier F."/>
            <person name="Saurin W."/>
            <person name="Scarpelli C."/>
            <person name="Wincker P."/>
            <person name="Lander E.S."/>
            <person name="Weissenbach J."/>
            <person name="Roest Crollius H."/>
        </authorList>
    </citation>
    <scope>NUCLEOTIDE SEQUENCE [LARGE SCALE GENOMIC DNA]</scope>
</reference>
<evidence type="ECO:0000256" key="7">
    <source>
        <dbReference type="ARBA" id="ARBA00023212"/>
    </source>
</evidence>
<keyword evidence="5" id="KW-0282">Flagellum</keyword>